<dbReference type="InterPro" id="IPR045548">
    <property type="entry name" value="bpX5"/>
</dbReference>
<dbReference type="Proteomes" id="UP001139971">
    <property type="component" value="Unassembled WGS sequence"/>
</dbReference>
<proteinExistence type="predicted"/>
<protein>
    <recommendedName>
        <fullName evidence="1">MoxR-vWA-beta-propeller ternary system domain-containing protein</fullName>
    </recommendedName>
</protein>
<dbReference type="AlphaFoldDB" id="A0A9X3YKH0"/>
<feature type="domain" description="MoxR-vWA-beta-propeller ternary system" evidence="1">
    <location>
        <begin position="4"/>
        <end position="137"/>
    </location>
</feature>
<sequence>MIRWRWRNETEPPEPTAVVGIGAASRRLLAVVAALGTRERAALRATANQDVLVVTGPAAALPWANGVRYAAPRAEAPAVWLPTTERPDVALDLVERALRVRHPQTPLLLWREPPQIVPLNRLLPATDALLARIEALWNR</sequence>
<gene>
    <name evidence="2" type="ORF">OD750_015705</name>
</gene>
<keyword evidence="3" id="KW-1185">Reference proteome</keyword>
<evidence type="ECO:0000259" key="1">
    <source>
        <dbReference type="Pfam" id="PF19921"/>
    </source>
</evidence>
<dbReference type="Pfam" id="PF19921">
    <property type="entry name" value="bpX5"/>
    <property type="match status" value="1"/>
</dbReference>
<dbReference type="EMBL" id="JAOVZO020000018">
    <property type="protein sequence ID" value="MDC8013989.1"/>
    <property type="molecule type" value="Genomic_DNA"/>
</dbReference>
<dbReference type="RefSeq" id="WP_263541632.1">
    <property type="nucleotide sequence ID" value="NZ_JAOVZO020000018.1"/>
</dbReference>
<accession>A0A9X3YKH0</accession>
<organism evidence="2 3">
    <name type="scientific">Tahibacter soli</name>
    <dbReference type="NCBI Taxonomy" id="2983605"/>
    <lineage>
        <taxon>Bacteria</taxon>
        <taxon>Pseudomonadati</taxon>
        <taxon>Pseudomonadota</taxon>
        <taxon>Gammaproteobacteria</taxon>
        <taxon>Lysobacterales</taxon>
        <taxon>Rhodanobacteraceae</taxon>
        <taxon>Tahibacter</taxon>
    </lineage>
</organism>
<reference evidence="2" key="1">
    <citation type="submission" date="2023-02" db="EMBL/GenBank/DDBJ databases">
        <title>Tahibacter soli sp. nov. isolated from soil.</title>
        <authorList>
            <person name="Baek J.H."/>
            <person name="Lee J.K."/>
            <person name="Choi D.G."/>
            <person name="Jeon C.O."/>
        </authorList>
    </citation>
    <scope>NUCLEOTIDE SEQUENCE</scope>
    <source>
        <strain evidence="2">BL</strain>
    </source>
</reference>
<name>A0A9X3YKH0_9GAMM</name>
<evidence type="ECO:0000313" key="2">
    <source>
        <dbReference type="EMBL" id="MDC8013989.1"/>
    </source>
</evidence>
<evidence type="ECO:0000313" key="3">
    <source>
        <dbReference type="Proteomes" id="UP001139971"/>
    </source>
</evidence>
<comment type="caution">
    <text evidence="2">The sequence shown here is derived from an EMBL/GenBank/DDBJ whole genome shotgun (WGS) entry which is preliminary data.</text>
</comment>